<dbReference type="Gene3D" id="3.40.220.10">
    <property type="entry name" value="Leucine Aminopeptidase, subunit E, domain 1"/>
    <property type="match status" value="1"/>
</dbReference>
<evidence type="ECO:0000256" key="2">
    <source>
        <dbReference type="ARBA" id="ARBA00018852"/>
    </source>
</evidence>
<dbReference type="OrthoDB" id="6194521at2"/>
<evidence type="ECO:0000256" key="3">
    <source>
        <dbReference type="ARBA" id="ARBA00022723"/>
    </source>
</evidence>
<evidence type="ECO:0000313" key="10">
    <source>
        <dbReference type="EMBL" id="KUL25676.1"/>
    </source>
</evidence>
<evidence type="ECO:0000313" key="11">
    <source>
        <dbReference type="Proteomes" id="UP000053244"/>
    </source>
</evidence>
<keyword evidence="5" id="KW-0862">Zinc</keyword>
<keyword evidence="6" id="KW-0326">Glycosidase</keyword>
<dbReference type="Proteomes" id="UP000053244">
    <property type="component" value="Unassembled WGS sequence"/>
</dbReference>
<dbReference type="GO" id="GO:0016798">
    <property type="term" value="F:hydrolase activity, acting on glycosyl bonds"/>
    <property type="evidence" value="ECO:0007669"/>
    <property type="project" value="UniProtKB-KW"/>
</dbReference>
<dbReference type="GO" id="GO:0046872">
    <property type="term" value="F:metal ion binding"/>
    <property type="evidence" value="ECO:0007669"/>
    <property type="project" value="UniProtKB-KW"/>
</dbReference>
<dbReference type="RefSeq" id="WP_067703141.1">
    <property type="nucleotide sequence ID" value="NZ_LLZH01000311.1"/>
</dbReference>
<comment type="cofactor">
    <cofactor evidence="1">
        <name>Zn(2+)</name>
        <dbReference type="ChEBI" id="CHEBI:29105"/>
    </cofactor>
</comment>
<keyword evidence="3" id="KW-0479">Metal-binding</keyword>
<evidence type="ECO:0000256" key="8">
    <source>
        <dbReference type="ARBA" id="ARBA00093459"/>
    </source>
</evidence>
<sequence>MLGLDDYRQLIDLDRPFRPAAEPAAPGRSGELIARLRARDREHLRSLLTVRAPGPLPHTEAAVLDALLGGERARRPAVDAAALPTVDGTRVIWLGDITTLRVDAVVNAANSALLGCFRPSHRCVDNVIHAAAGPRLRADCHTIMSAQGGPEPTGAAKVTRGYHLPARYVLHTVGPIVDGVLGGAHREALASSYRQCLDLAEAVGDIRSVAFCAVSTGLFGFPKAAAARIALTTTADWLAEHPGVLDRVVFDVFSPDDLAVYQEEL</sequence>
<evidence type="ECO:0000256" key="5">
    <source>
        <dbReference type="ARBA" id="ARBA00022833"/>
    </source>
</evidence>
<evidence type="ECO:0000256" key="1">
    <source>
        <dbReference type="ARBA" id="ARBA00001947"/>
    </source>
</evidence>
<evidence type="ECO:0000256" key="4">
    <source>
        <dbReference type="ARBA" id="ARBA00022801"/>
    </source>
</evidence>
<keyword evidence="4" id="KW-0378">Hydrolase</keyword>
<evidence type="ECO:0000256" key="7">
    <source>
        <dbReference type="ARBA" id="ARBA00048482"/>
    </source>
</evidence>
<dbReference type="EMBL" id="LLZH01000311">
    <property type="protein sequence ID" value="KUL25676.1"/>
    <property type="molecule type" value="Genomic_DNA"/>
</dbReference>
<keyword evidence="11" id="KW-1185">Reference proteome</keyword>
<comment type="caution">
    <text evidence="10">The sequence shown here is derived from an EMBL/GenBank/DDBJ whole genome shotgun (WGS) entry which is preliminary data.</text>
</comment>
<dbReference type="NCBIfam" id="NF003163">
    <property type="entry name" value="PRK04143.1"/>
    <property type="match status" value="1"/>
</dbReference>
<dbReference type="SUPFAM" id="SSF52949">
    <property type="entry name" value="Macro domain-like"/>
    <property type="match status" value="1"/>
</dbReference>
<dbReference type="SMART" id="SM00506">
    <property type="entry name" value="A1pp"/>
    <property type="match status" value="1"/>
</dbReference>
<dbReference type="PANTHER" id="PTHR11106:SF121">
    <property type="entry name" value="ADP-RIBOSE 1''-PHOSPHATE PHOSPHATASE"/>
    <property type="match status" value="1"/>
</dbReference>
<dbReference type="CDD" id="cd02908">
    <property type="entry name" value="Macro_OAADPr_deacetylase"/>
    <property type="match status" value="1"/>
</dbReference>
<feature type="domain" description="Macro" evidence="9">
    <location>
        <begin position="77"/>
        <end position="265"/>
    </location>
</feature>
<name>A0A124G8E9_9ACTN</name>
<evidence type="ECO:0000259" key="9">
    <source>
        <dbReference type="PROSITE" id="PS51154"/>
    </source>
</evidence>
<reference evidence="10 11" key="1">
    <citation type="submission" date="2015-10" db="EMBL/GenBank/DDBJ databases">
        <authorList>
            <person name="Gilbert D.G."/>
        </authorList>
    </citation>
    <scope>NUCLEOTIDE SEQUENCE [LARGE SCALE GENOMIC DNA]</scope>
    <source>
        <strain evidence="10 11">NRRL B-16712</strain>
    </source>
</reference>
<proteinExistence type="inferred from homology"/>
<dbReference type="InterPro" id="IPR002589">
    <property type="entry name" value="Macro_dom"/>
</dbReference>
<dbReference type="AlphaFoldDB" id="A0A124G8E9"/>
<comment type="similarity">
    <text evidence="8">Belongs to the MacroD-type family. Zn-Macro subfamily.</text>
</comment>
<dbReference type="PANTHER" id="PTHR11106">
    <property type="entry name" value="GANGLIOSIDE INDUCED DIFFERENTIATION ASSOCIATED PROTEIN 2-RELATED"/>
    <property type="match status" value="1"/>
</dbReference>
<dbReference type="PROSITE" id="PS51154">
    <property type="entry name" value="MACRO"/>
    <property type="match status" value="1"/>
</dbReference>
<accession>A0A124G8E9</accession>
<comment type="catalytic activity">
    <reaction evidence="7">
        <text>4-O-(ADP-D-ribosyl)-L-aspartyl-[protein] + H2O = L-aspartyl-[protein] + ADP-D-ribose + H(+)</text>
        <dbReference type="Rhea" id="RHEA:54428"/>
        <dbReference type="Rhea" id="RHEA-COMP:9867"/>
        <dbReference type="Rhea" id="RHEA-COMP:13832"/>
        <dbReference type="ChEBI" id="CHEBI:15377"/>
        <dbReference type="ChEBI" id="CHEBI:15378"/>
        <dbReference type="ChEBI" id="CHEBI:29961"/>
        <dbReference type="ChEBI" id="CHEBI:57967"/>
        <dbReference type="ChEBI" id="CHEBI:138102"/>
    </reaction>
    <physiologicalReaction direction="left-to-right" evidence="7">
        <dbReference type="Rhea" id="RHEA:54429"/>
    </physiologicalReaction>
</comment>
<gene>
    <name evidence="10" type="ORF">ADL15_40020</name>
</gene>
<protein>
    <recommendedName>
        <fullName evidence="2">Protein-ADP-ribose hydrolase</fullName>
    </recommendedName>
</protein>
<dbReference type="InterPro" id="IPR043472">
    <property type="entry name" value="Macro_dom-like"/>
</dbReference>
<evidence type="ECO:0000256" key="6">
    <source>
        <dbReference type="ARBA" id="ARBA00023295"/>
    </source>
</evidence>
<organism evidence="10 11">
    <name type="scientific">Actinoplanes awajinensis subsp. mycoplanecinus</name>
    <dbReference type="NCBI Taxonomy" id="135947"/>
    <lineage>
        <taxon>Bacteria</taxon>
        <taxon>Bacillati</taxon>
        <taxon>Actinomycetota</taxon>
        <taxon>Actinomycetes</taxon>
        <taxon>Micromonosporales</taxon>
        <taxon>Micromonosporaceae</taxon>
        <taxon>Actinoplanes</taxon>
    </lineage>
</organism>
<dbReference type="Pfam" id="PF01661">
    <property type="entry name" value="Macro"/>
    <property type="match status" value="1"/>
</dbReference>